<evidence type="ECO:0000313" key="2">
    <source>
        <dbReference type="EMBL" id="SHJ43911.1"/>
    </source>
</evidence>
<protein>
    <submittedName>
        <fullName evidence="2">Uncharacterized protein</fullName>
    </submittedName>
</protein>
<evidence type="ECO:0000256" key="1">
    <source>
        <dbReference type="SAM" id="Coils"/>
    </source>
</evidence>
<name>A0A1M6JB66_9FLAO</name>
<dbReference type="EMBL" id="FQYX01000021">
    <property type="protein sequence ID" value="SHJ43911.1"/>
    <property type="molecule type" value="Genomic_DNA"/>
</dbReference>
<accession>A0A1M6JB66</accession>
<keyword evidence="3" id="KW-1185">Reference proteome</keyword>
<sequence length="128" mass="15463">MDSEGITGAALHLEYLQWKKELDHWEEELYSLEHRLEELRKRWKNQNLLAQLEHYQGEFILQKEDLNGLRQDIGKHKAMVSEQQVQDDKPIHTHLHESHLEIKSVIALKLPEYMKLKKDFFYFLSKHM</sequence>
<feature type="coiled-coil region" evidence="1">
    <location>
        <begin position="15"/>
        <end position="42"/>
    </location>
</feature>
<dbReference type="OrthoDB" id="680366at2"/>
<dbReference type="AlphaFoldDB" id="A0A1M6JB66"/>
<reference evidence="2 3" key="1">
    <citation type="submission" date="2016-11" db="EMBL/GenBank/DDBJ databases">
        <authorList>
            <person name="Jaros S."/>
            <person name="Januszkiewicz K."/>
            <person name="Wedrychowicz H."/>
        </authorList>
    </citation>
    <scope>NUCLEOTIDE SEQUENCE [LARGE SCALE GENOMIC DNA]</scope>
    <source>
        <strain evidence="2 3">CGMCC 1.8863</strain>
    </source>
</reference>
<proteinExistence type="predicted"/>
<dbReference type="Proteomes" id="UP000184231">
    <property type="component" value="Unassembled WGS sequence"/>
</dbReference>
<keyword evidence="1" id="KW-0175">Coiled coil</keyword>
<dbReference type="RefSeq" id="WP_072765090.1">
    <property type="nucleotide sequence ID" value="NZ_FQYX01000021.1"/>
</dbReference>
<gene>
    <name evidence="2" type="ORF">SAMN04487911_12133</name>
</gene>
<organism evidence="2 3">
    <name type="scientific">Arenibacter nanhaiticus</name>
    <dbReference type="NCBI Taxonomy" id="558155"/>
    <lineage>
        <taxon>Bacteria</taxon>
        <taxon>Pseudomonadati</taxon>
        <taxon>Bacteroidota</taxon>
        <taxon>Flavobacteriia</taxon>
        <taxon>Flavobacteriales</taxon>
        <taxon>Flavobacteriaceae</taxon>
        <taxon>Arenibacter</taxon>
    </lineage>
</organism>
<dbReference type="STRING" id="558155.SAMN04487911_12133"/>
<evidence type="ECO:0000313" key="3">
    <source>
        <dbReference type="Proteomes" id="UP000184231"/>
    </source>
</evidence>